<feature type="non-terminal residue" evidence="2">
    <location>
        <position position="76"/>
    </location>
</feature>
<proteinExistence type="predicted"/>
<organism evidence="2 3">
    <name type="scientific">Mycena citricolor</name>
    <dbReference type="NCBI Taxonomy" id="2018698"/>
    <lineage>
        <taxon>Eukaryota</taxon>
        <taxon>Fungi</taxon>
        <taxon>Dikarya</taxon>
        <taxon>Basidiomycota</taxon>
        <taxon>Agaricomycotina</taxon>
        <taxon>Agaricomycetes</taxon>
        <taxon>Agaricomycetidae</taxon>
        <taxon>Agaricales</taxon>
        <taxon>Marasmiineae</taxon>
        <taxon>Mycenaceae</taxon>
        <taxon>Mycena</taxon>
    </lineage>
</organism>
<name>A0AAD2HHQ3_9AGAR</name>
<reference evidence="2" key="1">
    <citation type="submission" date="2023-11" db="EMBL/GenBank/DDBJ databases">
        <authorList>
            <person name="De Vega J J."/>
            <person name="De Vega J J."/>
        </authorList>
    </citation>
    <scope>NUCLEOTIDE SEQUENCE</scope>
</reference>
<evidence type="ECO:0000313" key="2">
    <source>
        <dbReference type="EMBL" id="CAK5276051.1"/>
    </source>
</evidence>
<dbReference type="Proteomes" id="UP001295794">
    <property type="component" value="Unassembled WGS sequence"/>
</dbReference>
<protein>
    <submittedName>
        <fullName evidence="2">Uncharacterized protein</fullName>
    </submittedName>
</protein>
<sequence>RLLFSQPCRVVRRALSNIPPPQSRSLSDTDECGFPLTPTCFRHPAPTRSFGSQRTHGGHSRIRTSEEWAGGTGPLS</sequence>
<feature type="region of interest" description="Disordered" evidence="1">
    <location>
        <begin position="38"/>
        <end position="76"/>
    </location>
</feature>
<gene>
    <name evidence="2" type="ORF">MYCIT1_LOCUS24177</name>
</gene>
<evidence type="ECO:0000256" key="1">
    <source>
        <dbReference type="SAM" id="MobiDB-lite"/>
    </source>
</evidence>
<evidence type="ECO:0000313" key="3">
    <source>
        <dbReference type="Proteomes" id="UP001295794"/>
    </source>
</evidence>
<keyword evidence="3" id="KW-1185">Reference proteome</keyword>
<comment type="caution">
    <text evidence="2">The sequence shown here is derived from an EMBL/GenBank/DDBJ whole genome shotgun (WGS) entry which is preliminary data.</text>
</comment>
<dbReference type="AlphaFoldDB" id="A0AAD2HHQ3"/>
<dbReference type="EMBL" id="CAVNYO010000405">
    <property type="protein sequence ID" value="CAK5276051.1"/>
    <property type="molecule type" value="Genomic_DNA"/>
</dbReference>
<accession>A0AAD2HHQ3</accession>